<evidence type="ECO:0000313" key="3">
    <source>
        <dbReference type="Proteomes" id="UP001199296"/>
    </source>
</evidence>
<keyword evidence="1" id="KW-0175">Coiled coil</keyword>
<sequence length="124" mass="14419">MRAVHSYYRQLLALAEELNKQLKREAPDQQVIADLFKKRKELRKKTKNFALEAEIAKSDNAAQSREKHLKLFKKLEILNQNNQKLAEEKIAALKKDLAQTKAEKENNAKFMQGVKNPRLIDFEG</sequence>
<evidence type="ECO:0000256" key="1">
    <source>
        <dbReference type="SAM" id="Coils"/>
    </source>
</evidence>
<dbReference type="AlphaFoldDB" id="A0AAW4WYF5"/>
<keyword evidence="3" id="KW-1185">Reference proteome</keyword>
<organism evidence="2 3">
    <name type="scientific">Halanaerobium polyolivorans</name>
    <dbReference type="NCBI Taxonomy" id="2886943"/>
    <lineage>
        <taxon>Bacteria</taxon>
        <taxon>Bacillati</taxon>
        <taxon>Bacillota</taxon>
        <taxon>Clostridia</taxon>
        <taxon>Halanaerobiales</taxon>
        <taxon>Halanaerobiaceae</taxon>
        <taxon>Halanaerobium</taxon>
    </lineage>
</organism>
<accession>A0AAW4WYF5</accession>
<reference evidence="2 3" key="1">
    <citation type="submission" date="2021-10" db="EMBL/GenBank/DDBJ databases">
        <authorList>
            <person name="Grouzdev D.S."/>
            <person name="Pantiukh K.S."/>
            <person name="Krutkina M.S."/>
        </authorList>
    </citation>
    <scope>NUCLEOTIDE SEQUENCE [LARGE SCALE GENOMIC DNA]</scope>
    <source>
        <strain evidence="2 3">Z-7514</strain>
    </source>
</reference>
<name>A0AAW4WYF5_9FIRM</name>
<feature type="coiled-coil region" evidence="1">
    <location>
        <begin position="68"/>
        <end position="103"/>
    </location>
</feature>
<proteinExistence type="predicted"/>
<dbReference type="EMBL" id="JAJFAT010000009">
    <property type="protein sequence ID" value="MCC3145163.1"/>
    <property type="molecule type" value="Genomic_DNA"/>
</dbReference>
<dbReference type="Proteomes" id="UP001199296">
    <property type="component" value="Unassembled WGS sequence"/>
</dbReference>
<dbReference type="RefSeq" id="WP_229345724.1">
    <property type="nucleotide sequence ID" value="NZ_JAJFAT010000009.1"/>
</dbReference>
<comment type="caution">
    <text evidence="2">The sequence shown here is derived from an EMBL/GenBank/DDBJ whole genome shotgun (WGS) entry which is preliminary data.</text>
</comment>
<evidence type="ECO:0000313" key="2">
    <source>
        <dbReference type="EMBL" id="MCC3145163.1"/>
    </source>
</evidence>
<gene>
    <name evidence="2" type="ORF">LJ207_07480</name>
</gene>
<protein>
    <submittedName>
        <fullName evidence="2">Uncharacterized protein</fullName>
    </submittedName>
</protein>